<evidence type="ECO:0000313" key="7">
    <source>
        <dbReference type="Proteomes" id="UP000635142"/>
    </source>
</evidence>
<feature type="site" description="Important for substrate specificity" evidence="4">
    <location>
        <position position="167"/>
    </location>
</feature>
<keyword evidence="1 4" id="KW-0328">Glycosyltransferase</keyword>
<dbReference type="Gene3D" id="3.40.50.1580">
    <property type="entry name" value="Nucleoside phosphorylase domain"/>
    <property type="match status" value="1"/>
</dbReference>
<dbReference type="GO" id="GO:0017061">
    <property type="term" value="F:S-methyl-5-thioadenosine phosphorylase activity"/>
    <property type="evidence" value="ECO:0007669"/>
    <property type="project" value="UniProtKB-UniRule"/>
</dbReference>
<sequence>MTNTKIAVIGGSGIYDIDGLEGAEWVTVETPWGPPSDKLLTGTLAGVGMVFLPRHGRGHVHTPTSVPYRANIDALKRLGCTDVISVSACGSFREEMAPGDFVIVDQFIDRTTSREKSFFGTGCVAHVSVAHPTCPRLGDACETAARDAGISVHRGGTYLAMEGPQFSTLAESKMYRTSWGADVIGMTNMPEAKLAREAELCYASVAMITDYDSWHPDHGEVDVTQIIKTLMGNANMGRALVSRLPGLLGSDRAPCPHGCDRALEYAILTQPEARDAGMVAKLDAVAGRVLS</sequence>
<feature type="domain" description="Nucleoside phosphorylase" evidence="5">
    <location>
        <begin position="5"/>
        <end position="224"/>
    </location>
</feature>
<comment type="caution">
    <text evidence="6">The sequence shown here is derived from an EMBL/GenBank/DDBJ whole genome shotgun (WGS) entry which is preliminary data.</text>
</comment>
<dbReference type="Pfam" id="PF01048">
    <property type="entry name" value="PNP_UDP_1"/>
    <property type="match status" value="1"/>
</dbReference>
<feature type="binding site" evidence="4">
    <location>
        <position position="187"/>
    </location>
    <ligand>
        <name>phosphate</name>
        <dbReference type="ChEBI" id="CHEBI:43474"/>
    </ligand>
</feature>
<gene>
    <name evidence="4" type="primary">mtnP</name>
    <name evidence="6" type="ORF">H9Q16_07760</name>
</gene>
<dbReference type="EMBL" id="JACTAG010000001">
    <property type="protein sequence ID" value="MBD3663811.1"/>
    <property type="molecule type" value="Genomic_DNA"/>
</dbReference>
<dbReference type="AlphaFoldDB" id="A0A927D6Q8"/>
<feature type="binding site" evidence="4">
    <location>
        <begin position="54"/>
        <end position="55"/>
    </location>
    <ligand>
        <name>phosphate</name>
        <dbReference type="ChEBI" id="CHEBI:43474"/>
    </ligand>
</feature>
<feature type="binding site" evidence="4">
    <location>
        <position position="186"/>
    </location>
    <ligand>
        <name>substrate</name>
    </ligand>
</feature>
<dbReference type="GO" id="GO:0019509">
    <property type="term" value="P:L-methionine salvage from methylthioadenosine"/>
    <property type="evidence" value="ECO:0007669"/>
    <property type="project" value="UniProtKB-UniRule"/>
</dbReference>
<dbReference type="InterPro" id="IPR035994">
    <property type="entry name" value="Nucleoside_phosphorylase_sf"/>
</dbReference>
<dbReference type="RefSeq" id="WP_191074744.1">
    <property type="nucleotide sequence ID" value="NZ_JACTAG010000001.1"/>
</dbReference>
<feature type="binding site" evidence="4">
    <location>
        <begin position="87"/>
        <end position="88"/>
    </location>
    <ligand>
        <name>phosphate</name>
        <dbReference type="ChEBI" id="CHEBI:43474"/>
    </ligand>
</feature>
<comment type="catalytic activity">
    <reaction evidence="4">
        <text>S-methyl-5'-thioadenosine + phosphate = 5-(methylsulfanyl)-alpha-D-ribose 1-phosphate + adenine</text>
        <dbReference type="Rhea" id="RHEA:11852"/>
        <dbReference type="ChEBI" id="CHEBI:16708"/>
        <dbReference type="ChEBI" id="CHEBI:17509"/>
        <dbReference type="ChEBI" id="CHEBI:43474"/>
        <dbReference type="ChEBI" id="CHEBI:58533"/>
        <dbReference type="EC" id="2.4.2.28"/>
    </reaction>
</comment>
<comment type="pathway">
    <text evidence="4">Amino-acid biosynthesis; L-methionine biosynthesis via salvage pathway; S-methyl-5-thio-alpha-D-ribose 1-phosphate from S-methyl-5'-thioadenosine (phosphorylase route): step 1/1.</text>
</comment>
<evidence type="ECO:0000256" key="1">
    <source>
        <dbReference type="ARBA" id="ARBA00022676"/>
    </source>
</evidence>
<feature type="binding site" evidence="4">
    <location>
        <begin position="210"/>
        <end position="212"/>
    </location>
    <ligand>
        <name>substrate</name>
    </ligand>
</feature>
<evidence type="ECO:0000256" key="2">
    <source>
        <dbReference type="ARBA" id="ARBA00022679"/>
    </source>
</evidence>
<dbReference type="GO" id="GO:0005829">
    <property type="term" value="C:cytosol"/>
    <property type="evidence" value="ECO:0007669"/>
    <property type="project" value="TreeGrafter"/>
</dbReference>
<proteinExistence type="inferred from homology"/>
<keyword evidence="3 4" id="KW-0660">Purine salvage</keyword>
<dbReference type="InterPro" id="IPR000845">
    <property type="entry name" value="Nucleoside_phosphorylase_d"/>
</dbReference>
<dbReference type="CDD" id="cd09010">
    <property type="entry name" value="MTAP_SsMTAPII_like_MTIP"/>
    <property type="match status" value="1"/>
</dbReference>
<dbReference type="HAMAP" id="MF_01963">
    <property type="entry name" value="MTAP"/>
    <property type="match status" value="1"/>
</dbReference>
<comment type="similarity">
    <text evidence="4">Belongs to the PNP/MTAP phosphorylase family. MTAP subfamily.</text>
</comment>
<dbReference type="GO" id="GO:0006166">
    <property type="term" value="P:purine ribonucleoside salvage"/>
    <property type="evidence" value="ECO:0007669"/>
    <property type="project" value="UniProtKB-KW"/>
</dbReference>
<dbReference type="NCBIfam" id="TIGR01694">
    <property type="entry name" value="MTAP"/>
    <property type="match status" value="1"/>
</dbReference>
<evidence type="ECO:0000259" key="5">
    <source>
        <dbReference type="Pfam" id="PF01048"/>
    </source>
</evidence>
<name>A0A927D6Q8_9RHOB</name>
<dbReference type="SUPFAM" id="SSF53167">
    <property type="entry name" value="Purine and uridine phosphorylases"/>
    <property type="match status" value="1"/>
</dbReference>
<comment type="subunit">
    <text evidence="4">Homohexamer. Dimer of a homotrimer.</text>
</comment>
<dbReference type="NCBIfam" id="NF006492">
    <property type="entry name" value="PRK08931.1"/>
    <property type="match status" value="1"/>
</dbReference>
<evidence type="ECO:0000256" key="3">
    <source>
        <dbReference type="ARBA" id="ARBA00022726"/>
    </source>
</evidence>
<dbReference type="EC" id="2.4.2.28" evidence="4"/>
<reference evidence="6" key="1">
    <citation type="submission" date="2020-08" db="EMBL/GenBank/DDBJ databases">
        <title>Sulfitobacter aestuariivivens sp. nov., isolated from a tidal flat.</title>
        <authorList>
            <person name="Park S."/>
            <person name="Yoon J.-H."/>
        </authorList>
    </citation>
    <scope>NUCLEOTIDE SEQUENCE</scope>
    <source>
        <strain evidence="6">TSTF-M16</strain>
    </source>
</reference>
<keyword evidence="2 4" id="KW-0808">Transferase</keyword>
<protein>
    <recommendedName>
        <fullName evidence="4">S-methyl-5'-thioadenosine phosphorylase</fullName>
        <ecNumber evidence="4">2.4.2.28</ecNumber>
    </recommendedName>
    <alternativeName>
        <fullName evidence="4">5'-methylthioadenosine phosphorylase</fullName>
        <shortName evidence="4">MTA phosphorylase</shortName>
        <shortName evidence="4">MTAP</shortName>
    </alternativeName>
</protein>
<dbReference type="Proteomes" id="UP000635142">
    <property type="component" value="Unassembled WGS sequence"/>
</dbReference>
<dbReference type="InterPro" id="IPR010044">
    <property type="entry name" value="MTAP"/>
</dbReference>
<dbReference type="FunFam" id="3.40.50.1580:FF:000012">
    <property type="entry name" value="Probable 6-oxopurine nucleoside phosphorylase"/>
    <property type="match status" value="1"/>
</dbReference>
<comment type="function">
    <text evidence="4">Catalyzes the reversible phosphorylation of S-methyl-5'-thioadenosine (MTA) to adenine and 5-methylthioribose-1-phosphate. Involved in the breakdown of MTA, a major by-product of polyamine biosynthesis. Responsible for the first step in the methionine salvage pathway after MTA has been generated from S-adenosylmethionine. Has broad substrate specificity with 6-aminopurine nucleosides as preferred substrates.</text>
</comment>
<keyword evidence="7" id="KW-1185">Reference proteome</keyword>
<accession>A0A927D6Q8</accession>
<evidence type="ECO:0000256" key="4">
    <source>
        <dbReference type="HAMAP-Rule" id="MF_01963"/>
    </source>
</evidence>
<feature type="binding site" evidence="4">
    <location>
        <position position="12"/>
    </location>
    <ligand>
        <name>phosphate</name>
        <dbReference type="ChEBI" id="CHEBI:43474"/>
    </ligand>
</feature>
<dbReference type="PANTHER" id="PTHR42679">
    <property type="entry name" value="S-METHYL-5'-THIOADENOSINE PHOSPHORYLASE"/>
    <property type="match status" value="1"/>
</dbReference>
<organism evidence="6 7">
    <name type="scientific">Sulfitobacter aestuariivivens</name>
    <dbReference type="NCBI Taxonomy" id="2766981"/>
    <lineage>
        <taxon>Bacteria</taxon>
        <taxon>Pseudomonadati</taxon>
        <taxon>Pseudomonadota</taxon>
        <taxon>Alphaproteobacteria</taxon>
        <taxon>Rhodobacterales</taxon>
        <taxon>Roseobacteraceae</taxon>
        <taxon>Sulfitobacter</taxon>
    </lineage>
</organism>
<dbReference type="PANTHER" id="PTHR42679:SF2">
    <property type="entry name" value="S-METHYL-5'-THIOADENOSINE PHOSPHORYLASE"/>
    <property type="match status" value="1"/>
</dbReference>
<evidence type="ECO:0000313" key="6">
    <source>
        <dbReference type="EMBL" id="MBD3663811.1"/>
    </source>
</evidence>
<feature type="site" description="Important for substrate specificity" evidence="4">
    <location>
        <position position="223"/>
    </location>
</feature>